<dbReference type="CDD" id="cd03784">
    <property type="entry name" value="GT1_Gtf-like"/>
    <property type="match status" value="1"/>
</dbReference>
<feature type="transmembrane region" description="Helical" evidence="3">
    <location>
        <begin position="488"/>
        <end position="506"/>
    </location>
</feature>
<keyword evidence="1" id="KW-0328">Glycosyltransferase</keyword>
<dbReference type="Pfam" id="PF00201">
    <property type="entry name" value="UDPGT"/>
    <property type="match status" value="1"/>
</dbReference>
<dbReference type="GO" id="GO:0046872">
    <property type="term" value="F:metal ion binding"/>
    <property type="evidence" value="ECO:0007669"/>
    <property type="project" value="InterPro"/>
</dbReference>
<sequence length="543" mass="60811">MTPIPFIRTIFVLAVMLLLTVLPGVCHAFHVAAISIPAYGHFMPMKGIAEKLLLRGHRVTLFVETESWCASELANNATYDCVIMPNSGTFSKETLMELSQGSLTDSFTEIFKEILQHNREQLGNYLDAFQRVHGTHPFDMILMDLSTMVGFSLSKKFDVPHVSVFPLTMHMAIGSTTYLPSLGTEYPRKMSFTQRLYNFWLKVFVSGLSQILISEMNRAHELHNIPPMRSAAELAGFDGLIFAPTIWGHDIPQPLCPNIVPLGAFSPSVEHHPIEPELLTFLDTCANGAVYVNFGTLAVVGDSMFARVKEALYRLPFCVVWKVAEDDRRAQLPQDARFFVSKRFENPIAIMQHPSTHVFLTHCGDTSLMEAVQAELPLAGIPFFADQGDVCQRMDEAGIGRYVGHKHTFTADELESILVDVATSKRYKERIRDIHSISKLYGGVNRAADIIEERMANDLLRPDAFTESCGYLTEWSGLPKSNALVQEYDFLLIYFALIGLVCYGCVRCVRRCIGSHTLDTDNAQVYQGKSPSVKVVRRAKITD</sequence>
<reference evidence="6" key="1">
    <citation type="submission" date="2015-09" db="EMBL/GenBank/DDBJ databases">
        <authorList>
            <consortium name="Pathogen Informatics"/>
        </authorList>
    </citation>
    <scope>NUCLEOTIDE SEQUENCE [LARGE SCALE GENOMIC DNA]</scope>
    <source>
        <strain evidence="6">Lake Konstanz</strain>
    </source>
</reference>
<feature type="signal peptide" evidence="4">
    <location>
        <begin position="1"/>
        <end position="28"/>
    </location>
</feature>
<keyword evidence="3" id="KW-0812">Transmembrane</keyword>
<dbReference type="OrthoDB" id="5835829at2759"/>
<dbReference type="AlphaFoldDB" id="A0A0S4KJ23"/>
<dbReference type="VEuPathDB" id="TriTrypDB:BSAL_87175"/>
<dbReference type="Gene3D" id="3.40.50.2000">
    <property type="entry name" value="Glycogen Phosphorylase B"/>
    <property type="match status" value="2"/>
</dbReference>
<keyword evidence="3" id="KW-0472">Membrane</keyword>
<dbReference type="InterPro" id="IPR017969">
    <property type="entry name" value="Heavy-metal-associated_CS"/>
</dbReference>
<keyword evidence="4" id="KW-0732">Signal</keyword>
<dbReference type="InterPro" id="IPR050271">
    <property type="entry name" value="UDP-glycosyltransferase"/>
</dbReference>
<keyword evidence="3" id="KW-1133">Transmembrane helix</keyword>
<evidence type="ECO:0000256" key="3">
    <source>
        <dbReference type="SAM" id="Phobius"/>
    </source>
</evidence>
<gene>
    <name evidence="5" type="ORF">BSAL_87175</name>
</gene>
<dbReference type="EMBL" id="CYKH01001078">
    <property type="protein sequence ID" value="CUI14383.1"/>
    <property type="molecule type" value="Genomic_DNA"/>
</dbReference>
<evidence type="ECO:0000313" key="5">
    <source>
        <dbReference type="EMBL" id="CUI14383.1"/>
    </source>
</evidence>
<dbReference type="Proteomes" id="UP000051952">
    <property type="component" value="Unassembled WGS sequence"/>
</dbReference>
<proteinExistence type="predicted"/>
<accession>A0A0S4KJ23</accession>
<dbReference type="OMA" id="DMHGMMC"/>
<dbReference type="PANTHER" id="PTHR48043:SF145">
    <property type="entry name" value="FI06409P-RELATED"/>
    <property type="match status" value="1"/>
</dbReference>
<keyword evidence="2 5" id="KW-0808">Transferase</keyword>
<feature type="chain" id="PRO_5006623317" evidence="4">
    <location>
        <begin position="29"/>
        <end position="543"/>
    </location>
</feature>
<keyword evidence="6" id="KW-1185">Reference proteome</keyword>
<evidence type="ECO:0000256" key="1">
    <source>
        <dbReference type="ARBA" id="ARBA00022676"/>
    </source>
</evidence>
<evidence type="ECO:0000313" key="6">
    <source>
        <dbReference type="Proteomes" id="UP000051952"/>
    </source>
</evidence>
<evidence type="ECO:0000256" key="4">
    <source>
        <dbReference type="SAM" id="SignalP"/>
    </source>
</evidence>
<organism evidence="5 6">
    <name type="scientific">Bodo saltans</name>
    <name type="common">Flagellated protozoan</name>
    <dbReference type="NCBI Taxonomy" id="75058"/>
    <lineage>
        <taxon>Eukaryota</taxon>
        <taxon>Discoba</taxon>
        <taxon>Euglenozoa</taxon>
        <taxon>Kinetoplastea</taxon>
        <taxon>Metakinetoplastina</taxon>
        <taxon>Eubodonida</taxon>
        <taxon>Bodonidae</taxon>
        <taxon>Bodo</taxon>
    </lineage>
</organism>
<name>A0A0S4KJ23_BODSA</name>
<evidence type="ECO:0000256" key="2">
    <source>
        <dbReference type="ARBA" id="ARBA00022679"/>
    </source>
</evidence>
<dbReference type="PROSITE" id="PS01047">
    <property type="entry name" value="HMA_1"/>
    <property type="match status" value="1"/>
</dbReference>
<dbReference type="SUPFAM" id="SSF53756">
    <property type="entry name" value="UDP-Glycosyltransferase/glycogen phosphorylase"/>
    <property type="match status" value="1"/>
</dbReference>
<dbReference type="PANTHER" id="PTHR48043">
    <property type="entry name" value="EG:EG0003.4 PROTEIN-RELATED"/>
    <property type="match status" value="1"/>
</dbReference>
<protein>
    <submittedName>
        <fullName evidence="5">UDP-glucoronosyl and UDP-glucosyl transferase, putative</fullName>
    </submittedName>
</protein>
<dbReference type="GO" id="GO:0008194">
    <property type="term" value="F:UDP-glycosyltransferase activity"/>
    <property type="evidence" value="ECO:0007669"/>
    <property type="project" value="InterPro"/>
</dbReference>
<dbReference type="InterPro" id="IPR002213">
    <property type="entry name" value="UDP_glucos_trans"/>
</dbReference>